<dbReference type="AlphaFoldDB" id="A0A1B2DM21"/>
<sequence>MDSLLLDVEQIKNILIARATNGPFDNLEYRDLRDKLIKTERIRTLLPRFIITCRGLTEFWGHITDVSPTYKGRKEYLAKQFESLLEYLEVDESSPADSIITDSLNGKLDATYIQEAWSKALERRETDPEGAITMARTLLESTCKFIMVKEEIKYEEKWEMPQLYKGVQSALNLAPDNHTEEIFKQILGGCSTVIHGLGSVRNKLGDAHGRKPKTIKPSKRHAQLTVNLAGAMADFLFATWEEKSEKHIK</sequence>
<dbReference type="Pfam" id="PF14355">
    <property type="entry name" value="Abi_C"/>
    <property type="match status" value="1"/>
</dbReference>
<name>A0A1B2DM21_9BACL</name>
<dbReference type="InterPro" id="IPR026001">
    <property type="entry name" value="Abi-like_C"/>
</dbReference>
<protein>
    <recommendedName>
        <fullName evidence="1">Abortive infection protein-like C-terminal domain-containing protein</fullName>
    </recommendedName>
</protein>
<accession>A0A1B2DM21</accession>
<organism evidence="2">
    <name type="scientific">Paenibacillus sp. BIHB 4019</name>
    <dbReference type="NCBI Taxonomy" id="1870819"/>
    <lineage>
        <taxon>Bacteria</taxon>
        <taxon>Bacillati</taxon>
        <taxon>Bacillota</taxon>
        <taxon>Bacilli</taxon>
        <taxon>Bacillales</taxon>
        <taxon>Paenibacillaceae</taxon>
        <taxon>Paenibacillus</taxon>
    </lineage>
</organism>
<proteinExistence type="predicted"/>
<dbReference type="RefSeq" id="WP_099519860.1">
    <property type="nucleotide sequence ID" value="NZ_CP016808.1"/>
</dbReference>
<evidence type="ECO:0000259" key="1">
    <source>
        <dbReference type="Pfam" id="PF14355"/>
    </source>
</evidence>
<feature type="domain" description="Abortive infection protein-like C-terminal" evidence="1">
    <location>
        <begin position="161"/>
        <end position="237"/>
    </location>
</feature>
<dbReference type="EMBL" id="CP016808">
    <property type="protein sequence ID" value="ANY68764.1"/>
    <property type="molecule type" value="Genomic_DNA"/>
</dbReference>
<gene>
    <name evidence="2" type="ORF">BBD42_21560</name>
</gene>
<reference evidence="2" key="1">
    <citation type="submission" date="2016-08" db="EMBL/GenBank/DDBJ databases">
        <title>Complete Genome Seqeunce of Paenibacillus sp. BIHB 4019 from tea rhizoplane.</title>
        <authorList>
            <person name="Thakur R."/>
            <person name="Swarnkar M.K."/>
            <person name="Gulati A."/>
        </authorList>
    </citation>
    <scope>NUCLEOTIDE SEQUENCE [LARGE SCALE GENOMIC DNA]</scope>
    <source>
        <strain evidence="2">BIHB4019</strain>
    </source>
</reference>
<evidence type="ECO:0000313" key="2">
    <source>
        <dbReference type="EMBL" id="ANY68764.1"/>
    </source>
</evidence>